<dbReference type="SUPFAM" id="SSF53807">
    <property type="entry name" value="Helical backbone' metal receptor"/>
    <property type="match status" value="1"/>
</dbReference>
<dbReference type="AlphaFoldDB" id="Q2T0A3"/>
<proteinExistence type="predicted"/>
<organism evidence="3 4">
    <name type="scientific">Burkholderia thailandensis (strain ATCC 700388 / DSM 13276 / CCUG 48851 / CIP 106301 / E264)</name>
    <dbReference type="NCBI Taxonomy" id="271848"/>
    <lineage>
        <taxon>Bacteria</taxon>
        <taxon>Pseudomonadati</taxon>
        <taxon>Pseudomonadota</taxon>
        <taxon>Betaproteobacteria</taxon>
        <taxon>Burkholderiales</taxon>
        <taxon>Burkholderiaceae</taxon>
        <taxon>Burkholderia</taxon>
        <taxon>pseudomallei group</taxon>
    </lineage>
</organism>
<protein>
    <submittedName>
        <fullName evidence="3">Vitamin B12 transport protein BtuF, putative</fullName>
    </submittedName>
</protein>
<keyword evidence="1" id="KW-0732">Signal</keyword>
<sequence length="339" mass="36102">MAAARARVRRMRADAARRLAASVRIDDTRLTPMRLALSRALLAAIFTACACALAPAVAHAELAVTDDAGHTITLAAPARRVVSLAPHVTELIYAAGGGAKLVGAVSYSDYPPAAKAIPRVGSNQALDLERIAALKPDLIVVWRHGNAGRETERLRALGIPLYFSEPRHLDDVAASLDKLGTLLGTREIAAAAANAYRQQIARLRARYAGKPPVTVFFQAWDKPLITLNGGHIVSDVIALCGGRNVFSQLQPVAPSVTDEAVLAANPEAIVTTAAGATPTRDALPDFTRWRAWPKLTAVARGNLFAIDGDLLTRPAPRIAQGAEQLCRDLDVARARRPKP</sequence>
<dbReference type="GO" id="GO:0071281">
    <property type="term" value="P:cellular response to iron ion"/>
    <property type="evidence" value="ECO:0007669"/>
    <property type="project" value="TreeGrafter"/>
</dbReference>
<dbReference type="Gene3D" id="3.40.50.1980">
    <property type="entry name" value="Nitrogenase molybdenum iron protein domain"/>
    <property type="match status" value="2"/>
</dbReference>
<evidence type="ECO:0000259" key="2">
    <source>
        <dbReference type="PROSITE" id="PS50983"/>
    </source>
</evidence>
<evidence type="ECO:0000256" key="1">
    <source>
        <dbReference type="ARBA" id="ARBA00022729"/>
    </source>
</evidence>
<dbReference type="NCBIfam" id="NF038402">
    <property type="entry name" value="TroA_like"/>
    <property type="match status" value="1"/>
</dbReference>
<dbReference type="PANTHER" id="PTHR30535">
    <property type="entry name" value="VITAMIN B12-BINDING PROTEIN"/>
    <property type="match status" value="1"/>
</dbReference>
<dbReference type="InterPro" id="IPR002491">
    <property type="entry name" value="ABC_transptr_periplasmic_BD"/>
</dbReference>
<evidence type="ECO:0000313" key="4">
    <source>
        <dbReference type="Proteomes" id="UP000001930"/>
    </source>
</evidence>
<dbReference type="EMBL" id="CP000086">
    <property type="protein sequence ID" value="ABC37252.1"/>
    <property type="molecule type" value="Genomic_DNA"/>
</dbReference>
<dbReference type="PROSITE" id="PS50983">
    <property type="entry name" value="FE_B12_PBP"/>
    <property type="match status" value="1"/>
</dbReference>
<name>Q2T0A3_BURTA</name>
<reference evidence="3 4" key="1">
    <citation type="journal article" date="2005" name="BMC Genomics">
        <title>Bacterial genome adaptation to niches: divergence of the potential virulence genes in three Burkholderia species of different survival strategies.</title>
        <authorList>
            <person name="Kim H.S."/>
            <person name="Schell M.A."/>
            <person name="Yu Y."/>
            <person name="Ulrich R.L."/>
            <person name="Sarria S.H."/>
            <person name="Nierman W.C."/>
            <person name="DeShazer D."/>
        </authorList>
    </citation>
    <scope>NUCLEOTIDE SEQUENCE [LARGE SCALE GENOMIC DNA]</scope>
    <source>
        <strain evidence="4">ATCC 700388 / DSM 13276 / CCUG 48851 / CIP 106301 / E264</strain>
    </source>
</reference>
<dbReference type="HOGENOM" id="CLU_038034_2_5_4"/>
<feature type="domain" description="Fe/B12 periplasmic-binding" evidence="2">
    <location>
        <begin position="80"/>
        <end position="333"/>
    </location>
</feature>
<dbReference type="InterPro" id="IPR050902">
    <property type="entry name" value="ABC_Transporter_SBP"/>
</dbReference>
<dbReference type="PANTHER" id="PTHR30535:SF34">
    <property type="entry name" value="MOLYBDATE-BINDING PROTEIN MOLA"/>
    <property type="match status" value="1"/>
</dbReference>
<dbReference type="CDD" id="cd01144">
    <property type="entry name" value="BtuF"/>
    <property type="match status" value="1"/>
</dbReference>
<keyword evidence="4" id="KW-1185">Reference proteome</keyword>
<dbReference type="KEGG" id="bte:BTH_I0840"/>
<dbReference type="InterPro" id="IPR054828">
    <property type="entry name" value="Vit_B12_bind_prot"/>
</dbReference>
<dbReference type="Pfam" id="PF01497">
    <property type="entry name" value="Peripla_BP_2"/>
    <property type="match status" value="1"/>
</dbReference>
<accession>Q2T0A3</accession>
<dbReference type="Proteomes" id="UP000001930">
    <property type="component" value="Chromosome I"/>
</dbReference>
<evidence type="ECO:0000313" key="3">
    <source>
        <dbReference type="EMBL" id="ABC37252.1"/>
    </source>
</evidence>
<gene>
    <name evidence="3" type="ordered locus">BTH_I0840</name>
</gene>